<protein>
    <recommendedName>
        <fullName evidence="3">UDP-N-acetylmuramoylalanine--D-glutamate ligase</fullName>
    </recommendedName>
</protein>
<proteinExistence type="predicted"/>
<dbReference type="AlphaFoldDB" id="L0EB80"/>
<dbReference type="KEGG" id="tco:Theco_0871"/>
<dbReference type="Pfam" id="PF07293">
    <property type="entry name" value="DUF1450"/>
    <property type="match status" value="1"/>
</dbReference>
<keyword evidence="2" id="KW-1185">Reference proteome</keyword>
<name>L0EB80_THECK</name>
<reference evidence="2" key="1">
    <citation type="submission" date="2012-01" db="EMBL/GenBank/DDBJ databases">
        <title>Complete sequence of chromosome of Thermobacillus composti KWC4.</title>
        <authorList>
            <person name="Lucas S."/>
            <person name="Han J."/>
            <person name="Lapidus A."/>
            <person name="Cheng J.-F."/>
            <person name="Goodwin L."/>
            <person name="Pitluck S."/>
            <person name="Peters L."/>
            <person name="Ovchinnikova G."/>
            <person name="Teshima H."/>
            <person name="Detter J.C."/>
            <person name="Han C."/>
            <person name="Tapia R."/>
            <person name="Land M."/>
            <person name="Hauser L."/>
            <person name="Kyrpides N."/>
            <person name="Ivanova N."/>
            <person name="Pagani I."/>
            <person name="Anderson I."/>
            <person name="Woyke T."/>
        </authorList>
    </citation>
    <scope>NUCLEOTIDE SEQUENCE [LARGE SCALE GENOMIC DNA]</scope>
    <source>
        <strain evidence="2">DSM 18247 / JCM 13945 / KWC4</strain>
    </source>
</reference>
<dbReference type="InterPro" id="IPR009910">
    <property type="entry name" value="DUF1450"/>
</dbReference>
<dbReference type="eggNOG" id="COG4844">
    <property type="taxonomic scope" value="Bacteria"/>
</dbReference>
<organism evidence="1 2">
    <name type="scientific">Thermobacillus composti (strain DSM 18247 / JCM 13945 / KWC4)</name>
    <dbReference type="NCBI Taxonomy" id="717605"/>
    <lineage>
        <taxon>Bacteria</taxon>
        <taxon>Bacillati</taxon>
        <taxon>Bacillota</taxon>
        <taxon>Bacilli</taxon>
        <taxon>Bacillales</taxon>
        <taxon>Paenibacillaceae</taxon>
        <taxon>Thermobacillus</taxon>
    </lineage>
</organism>
<dbReference type="STRING" id="717605.Theco_0871"/>
<evidence type="ECO:0008006" key="3">
    <source>
        <dbReference type="Google" id="ProtNLM"/>
    </source>
</evidence>
<dbReference type="HOGENOM" id="CLU_182025_0_0_9"/>
<gene>
    <name evidence="1" type="ordered locus">Theco_0871</name>
</gene>
<dbReference type="EMBL" id="CP003255">
    <property type="protein sequence ID" value="AGA57067.1"/>
    <property type="molecule type" value="Genomic_DNA"/>
</dbReference>
<evidence type="ECO:0000313" key="2">
    <source>
        <dbReference type="Proteomes" id="UP000010795"/>
    </source>
</evidence>
<dbReference type="Proteomes" id="UP000010795">
    <property type="component" value="Chromosome"/>
</dbReference>
<accession>L0EB80</accession>
<evidence type="ECO:0000313" key="1">
    <source>
        <dbReference type="EMBL" id="AGA57067.1"/>
    </source>
</evidence>
<sequence>MNRVDRPIIEFCANNMHHGTDAVMRRLEAEPDKYEVIEYGCLGNCGECFLFPYAYVNGEIVAAETAEELYEAILKAVKEQQAERKMLDKLLDDL</sequence>
<dbReference type="RefSeq" id="WP_015253826.1">
    <property type="nucleotide sequence ID" value="NC_019897.1"/>
</dbReference>
<dbReference type="Gene3D" id="3.40.30.10">
    <property type="entry name" value="Glutaredoxin"/>
    <property type="match status" value="1"/>
</dbReference>